<evidence type="ECO:0000313" key="2">
    <source>
        <dbReference type="Proteomes" id="UP000821845"/>
    </source>
</evidence>
<proteinExistence type="predicted"/>
<organism evidence="1 2">
    <name type="scientific">Hyalomma asiaticum</name>
    <name type="common">Tick</name>
    <dbReference type="NCBI Taxonomy" id="266040"/>
    <lineage>
        <taxon>Eukaryota</taxon>
        <taxon>Metazoa</taxon>
        <taxon>Ecdysozoa</taxon>
        <taxon>Arthropoda</taxon>
        <taxon>Chelicerata</taxon>
        <taxon>Arachnida</taxon>
        <taxon>Acari</taxon>
        <taxon>Parasitiformes</taxon>
        <taxon>Ixodida</taxon>
        <taxon>Ixodoidea</taxon>
        <taxon>Ixodidae</taxon>
        <taxon>Hyalomminae</taxon>
        <taxon>Hyalomma</taxon>
    </lineage>
</organism>
<dbReference type="EMBL" id="CM023481">
    <property type="protein sequence ID" value="KAH6944115.1"/>
    <property type="molecule type" value="Genomic_DNA"/>
</dbReference>
<keyword evidence="2" id="KW-1185">Reference proteome</keyword>
<dbReference type="Proteomes" id="UP000821845">
    <property type="component" value="Chromosome 1"/>
</dbReference>
<protein>
    <submittedName>
        <fullName evidence="1">Uncharacterized protein</fullName>
    </submittedName>
</protein>
<name>A0ACB7TBB1_HYAAI</name>
<accession>A0ACB7TBB1</accession>
<reference evidence="1" key="1">
    <citation type="submission" date="2020-05" db="EMBL/GenBank/DDBJ databases">
        <title>Large-scale comparative analyses of tick genomes elucidate their genetic diversity and vector capacities.</title>
        <authorList>
            <person name="Jia N."/>
            <person name="Wang J."/>
            <person name="Shi W."/>
            <person name="Du L."/>
            <person name="Sun Y."/>
            <person name="Zhan W."/>
            <person name="Jiang J."/>
            <person name="Wang Q."/>
            <person name="Zhang B."/>
            <person name="Ji P."/>
            <person name="Sakyi L.B."/>
            <person name="Cui X."/>
            <person name="Yuan T."/>
            <person name="Jiang B."/>
            <person name="Yang W."/>
            <person name="Lam T.T.-Y."/>
            <person name="Chang Q."/>
            <person name="Ding S."/>
            <person name="Wang X."/>
            <person name="Zhu J."/>
            <person name="Ruan X."/>
            <person name="Zhao L."/>
            <person name="Wei J."/>
            <person name="Que T."/>
            <person name="Du C."/>
            <person name="Cheng J."/>
            <person name="Dai P."/>
            <person name="Han X."/>
            <person name="Huang E."/>
            <person name="Gao Y."/>
            <person name="Liu J."/>
            <person name="Shao H."/>
            <person name="Ye R."/>
            <person name="Li L."/>
            <person name="Wei W."/>
            <person name="Wang X."/>
            <person name="Wang C."/>
            <person name="Yang T."/>
            <person name="Huo Q."/>
            <person name="Li W."/>
            <person name="Guo W."/>
            <person name="Chen H."/>
            <person name="Zhou L."/>
            <person name="Ni X."/>
            <person name="Tian J."/>
            <person name="Zhou Y."/>
            <person name="Sheng Y."/>
            <person name="Liu T."/>
            <person name="Pan Y."/>
            <person name="Xia L."/>
            <person name="Li J."/>
            <person name="Zhao F."/>
            <person name="Cao W."/>
        </authorList>
    </citation>
    <scope>NUCLEOTIDE SEQUENCE</scope>
    <source>
        <strain evidence="1">Hyas-2018</strain>
    </source>
</reference>
<comment type="caution">
    <text evidence="1">The sequence shown here is derived from an EMBL/GenBank/DDBJ whole genome shotgun (WGS) entry which is preliminary data.</text>
</comment>
<sequence length="201" mass="22233">MLQRLSLIKAPRGQRDRRKSRGAGGVPASKLRPTDSGGARASGPSSASRCPGSCHRRHRQQRRITCTLVIVHVFGAVRSGNRGHVPLRGRPGRCVTGGDSRRRRRRHASTGGVIRNARALTADDEAAETNRRERRPPQPHKSDSLFLNARRQAALLKRAEGTDLSTALGFTDSDSCATSDMVDVVSTSKERLRKWWLETRR</sequence>
<evidence type="ECO:0000313" key="1">
    <source>
        <dbReference type="EMBL" id="KAH6944115.1"/>
    </source>
</evidence>
<gene>
    <name evidence="1" type="ORF">HPB50_001931</name>
</gene>